<protein>
    <submittedName>
        <fullName evidence="2">Uncharacterized protein</fullName>
    </submittedName>
</protein>
<dbReference type="Proteomes" id="UP000664521">
    <property type="component" value="Unassembled WGS sequence"/>
</dbReference>
<evidence type="ECO:0000313" key="3">
    <source>
        <dbReference type="Proteomes" id="UP000664521"/>
    </source>
</evidence>
<keyword evidence="3" id="KW-1185">Reference proteome</keyword>
<proteinExistence type="predicted"/>
<dbReference type="AlphaFoldDB" id="A0A8H3F6G6"/>
<accession>A0A8H3F6G6</accession>
<comment type="caution">
    <text evidence="2">The sequence shown here is derived from an EMBL/GenBank/DDBJ whole genome shotgun (WGS) entry which is preliminary data.</text>
</comment>
<dbReference type="EMBL" id="CAJPDS010000022">
    <property type="protein sequence ID" value="CAF9918588.1"/>
    <property type="molecule type" value="Genomic_DNA"/>
</dbReference>
<feature type="compositionally biased region" description="Polar residues" evidence="1">
    <location>
        <begin position="176"/>
        <end position="192"/>
    </location>
</feature>
<feature type="compositionally biased region" description="Low complexity" evidence="1">
    <location>
        <begin position="193"/>
        <end position="212"/>
    </location>
</feature>
<name>A0A8H3F6G6_9LECA</name>
<feature type="region of interest" description="Disordered" evidence="1">
    <location>
        <begin position="126"/>
        <end position="219"/>
    </location>
</feature>
<evidence type="ECO:0000313" key="2">
    <source>
        <dbReference type="EMBL" id="CAF9918588.1"/>
    </source>
</evidence>
<reference evidence="2" key="1">
    <citation type="submission" date="2021-03" db="EMBL/GenBank/DDBJ databases">
        <authorList>
            <person name="Tagirdzhanova G."/>
        </authorList>
    </citation>
    <scope>NUCLEOTIDE SEQUENCE</scope>
</reference>
<sequence>MASRKLDVSHHLTLFKYPSSQSIVWQRAGPGAPVASSSCPSPNYLIARPVSSPLPQDIMPWFPWQQRAVATRQSEQSSSPPLEGGRVKYLSTNTSQAKATFEADAPEGSKHAARLRQIALQNHQPDFAPSSSVEQKAPRKLTLGRSDSRRMLTARGEQQTNGMFPSPPIAGAAQPRPQTSLRPLASVPNQQHTQRSFSSSSPLPSQQTAQLQRRQSSKLSKTMAEVYRYEKDGQVQYHSRAPSGKLSISAPQGSMEARSMDAAAARLRAGSVLERDRATGGRVSVRR</sequence>
<gene>
    <name evidence="2" type="ORF">HETSPECPRED_003805</name>
</gene>
<evidence type="ECO:0000256" key="1">
    <source>
        <dbReference type="SAM" id="MobiDB-lite"/>
    </source>
</evidence>
<organism evidence="2 3">
    <name type="scientific">Heterodermia speciosa</name>
    <dbReference type="NCBI Taxonomy" id="116794"/>
    <lineage>
        <taxon>Eukaryota</taxon>
        <taxon>Fungi</taxon>
        <taxon>Dikarya</taxon>
        <taxon>Ascomycota</taxon>
        <taxon>Pezizomycotina</taxon>
        <taxon>Lecanoromycetes</taxon>
        <taxon>OSLEUM clade</taxon>
        <taxon>Lecanoromycetidae</taxon>
        <taxon>Caliciales</taxon>
        <taxon>Physciaceae</taxon>
        <taxon>Heterodermia</taxon>
    </lineage>
</organism>
<feature type="region of interest" description="Disordered" evidence="1">
    <location>
        <begin position="238"/>
        <end position="258"/>
    </location>
</feature>
<dbReference type="OrthoDB" id="5429151at2759"/>